<keyword evidence="3 6" id="KW-1133">Transmembrane helix</keyword>
<feature type="transmembrane region" description="Helical" evidence="6">
    <location>
        <begin position="73"/>
        <end position="91"/>
    </location>
</feature>
<dbReference type="Proteomes" id="UP000308133">
    <property type="component" value="Unassembled WGS sequence"/>
</dbReference>
<comment type="subcellular location">
    <subcellularLocation>
        <location evidence="1">Membrane</location>
        <topology evidence="1">Multi-pass membrane protein</topology>
    </subcellularLocation>
</comment>
<dbReference type="InterPro" id="IPR052337">
    <property type="entry name" value="SAT4-like"/>
</dbReference>
<dbReference type="GO" id="GO:0016020">
    <property type="term" value="C:membrane"/>
    <property type="evidence" value="ECO:0007669"/>
    <property type="project" value="UniProtKB-SubCell"/>
</dbReference>
<dbReference type="AlphaFoldDB" id="A0A4V6DT49"/>
<evidence type="ECO:0000313" key="8">
    <source>
        <dbReference type="EMBL" id="TKX19182.1"/>
    </source>
</evidence>
<accession>A0A4V6DT49</accession>
<feature type="transmembrane region" description="Helical" evidence="6">
    <location>
        <begin position="197"/>
        <end position="219"/>
    </location>
</feature>
<keyword evidence="2 6" id="KW-0812">Transmembrane</keyword>
<feature type="transmembrane region" description="Helical" evidence="6">
    <location>
        <begin position="231"/>
        <end position="250"/>
    </location>
</feature>
<gene>
    <name evidence="8" type="ORF">C1H76_8636</name>
</gene>
<feature type="transmembrane region" description="Helical" evidence="6">
    <location>
        <begin position="111"/>
        <end position="135"/>
    </location>
</feature>
<dbReference type="InterPro" id="IPR049326">
    <property type="entry name" value="Rhodopsin_dom_fungi"/>
</dbReference>
<comment type="similarity">
    <text evidence="5">Belongs to the SAT4 family.</text>
</comment>
<evidence type="ECO:0000256" key="3">
    <source>
        <dbReference type="ARBA" id="ARBA00022989"/>
    </source>
</evidence>
<sequence length="363" mass="39407">MILIIGGGKAFGGTAVILVPVAFTLAAIAIYLVVLRFYKTRSNHVFKWDLFWVVVATVSNRQENSLAADDADIDWLAGILLQVLGLFSTLNGLGRSKSELSQEQVELALKFAWIGIATGVFSLGFGKFAIIALYLQIAKAAARKERIFLWIMAVIVGVAGIAQLVLIVIQCDPLPRLWAKSIPGSCPGSLVSTRFGYFQGAFSAFTDLVLSLYPITIIMDMKGSKATKISICAVMAGGLLPFTAAVGRAIHLQTLEHLDDPTRQLVPLCLWAITEQWFVIILGSLPPLRSYFAKFFSGLASTPIASRAQSNHAQRQESFEPQTSSITTDLTLDATRGTPKTPCLLVGVVENDKEHDIDLEHGL</sequence>
<evidence type="ECO:0000256" key="6">
    <source>
        <dbReference type="SAM" id="Phobius"/>
    </source>
</evidence>
<feature type="transmembrane region" description="Helical" evidence="6">
    <location>
        <begin position="15"/>
        <end position="38"/>
    </location>
</feature>
<name>A0A4V6DT49_9PEZI</name>
<evidence type="ECO:0000256" key="5">
    <source>
        <dbReference type="ARBA" id="ARBA00038359"/>
    </source>
</evidence>
<dbReference type="PANTHER" id="PTHR33048:SF165">
    <property type="entry name" value="INTEGRAL MEMBRANE PROTEIN"/>
    <property type="match status" value="1"/>
</dbReference>
<dbReference type="Pfam" id="PF20684">
    <property type="entry name" value="Fung_rhodopsin"/>
    <property type="match status" value="1"/>
</dbReference>
<protein>
    <recommendedName>
        <fullName evidence="7">Rhodopsin domain-containing protein</fullName>
    </recommendedName>
</protein>
<feature type="transmembrane region" description="Helical" evidence="6">
    <location>
        <begin position="147"/>
        <end position="169"/>
    </location>
</feature>
<organism evidence="8 9">
    <name type="scientific">Elsinoe australis</name>
    <dbReference type="NCBI Taxonomy" id="40998"/>
    <lineage>
        <taxon>Eukaryota</taxon>
        <taxon>Fungi</taxon>
        <taxon>Dikarya</taxon>
        <taxon>Ascomycota</taxon>
        <taxon>Pezizomycotina</taxon>
        <taxon>Dothideomycetes</taxon>
        <taxon>Dothideomycetidae</taxon>
        <taxon>Myriangiales</taxon>
        <taxon>Elsinoaceae</taxon>
        <taxon>Elsinoe</taxon>
    </lineage>
</organism>
<reference evidence="8 9" key="1">
    <citation type="submission" date="2018-02" db="EMBL/GenBank/DDBJ databases">
        <title>Draft genome sequences of Elsinoe sp., causing black scab on jojoba.</title>
        <authorList>
            <person name="Stodart B."/>
            <person name="Jeffress S."/>
            <person name="Ash G."/>
            <person name="Arun Chinnappa K."/>
        </authorList>
    </citation>
    <scope>NUCLEOTIDE SEQUENCE [LARGE SCALE GENOMIC DNA]</scope>
    <source>
        <strain evidence="8 9">Hillstone_2</strain>
    </source>
</reference>
<dbReference type="PANTHER" id="PTHR33048">
    <property type="entry name" value="PTH11-LIKE INTEGRAL MEMBRANE PROTEIN (AFU_ORTHOLOGUE AFUA_5G11245)"/>
    <property type="match status" value="1"/>
</dbReference>
<evidence type="ECO:0000256" key="2">
    <source>
        <dbReference type="ARBA" id="ARBA00022692"/>
    </source>
</evidence>
<evidence type="ECO:0000259" key="7">
    <source>
        <dbReference type="Pfam" id="PF20684"/>
    </source>
</evidence>
<feature type="transmembrane region" description="Helical" evidence="6">
    <location>
        <begin position="265"/>
        <end position="285"/>
    </location>
</feature>
<evidence type="ECO:0000313" key="9">
    <source>
        <dbReference type="Proteomes" id="UP000308133"/>
    </source>
</evidence>
<evidence type="ECO:0000256" key="4">
    <source>
        <dbReference type="ARBA" id="ARBA00023136"/>
    </source>
</evidence>
<comment type="caution">
    <text evidence="8">The sequence shown here is derived from an EMBL/GenBank/DDBJ whole genome shotgun (WGS) entry which is preliminary data.</text>
</comment>
<proteinExistence type="inferred from homology"/>
<keyword evidence="4 6" id="KW-0472">Membrane</keyword>
<feature type="domain" description="Rhodopsin" evidence="7">
    <location>
        <begin position="65"/>
        <end position="293"/>
    </location>
</feature>
<evidence type="ECO:0000256" key="1">
    <source>
        <dbReference type="ARBA" id="ARBA00004141"/>
    </source>
</evidence>
<dbReference type="EMBL" id="PTQR01000118">
    <property type="protein sequence ID" value="TKX19182.1"/>
    <property type="molecule type" value="Genomic_DNA"/>
</dbReference>